<keyword evidence="2" id="KW-0276">Fatty acid metabolism</keyword>
<feature type="domain" description="AMP-dependent synthetase/ligase" evidence="5">
    <location>
        <begin position="4"/>
        <end position="74"/>
    </location>
</feature>
<name>A0A0A9X159_LYGHE</name>
<dbReference type="EMBL" id="GBHO01030193">
    <property type="protein sequence ID" value="JAG13411.1"/>
    <property type="molecule type" value="Transcribed_RNA"/>
</dbReference>
<organism evidence="7">
    <name type="scientific">Lygus hesperus</name>
    <name type="common">Western plant bug</name>
    <dbReference type="NCBI Taxonomy" id="30085"/>
    <lineage>
        <taxon>Eukaryota</taxon>
        <taxon>Metazoa</taxon>
        <taxon>Ecdysozoa</taxon>
        <taxon>Arthropoda</taxon>
        <taxon>Hexapoda</taxon>
        <taxon>Insecta</taxon>
        <taxon>Pterygota</taxon>
        <taxon>Neoptera</taxon>
        <taxon>Paraneoptera</taxon>
        <taxon>Hemiptera</taxon>
        <taxon>Heteroptera</taxon>
        <taxon>Panheteroptera</taxon>
        <taxon>Cimicomorpha</taxon>
        <taxon>Miridae</taxon>
        <taxon>Mirini</taxon>
        <taxon>Lygus</taxon>
    </lineage>
</organism>
<dbReference type="Pfam" id="PF23562">
    <property type="entry name" value="AMP-binding_C_3"/>
    <property type="match status" value="1"/>
</dbReference>
<evidence type="ECO:0000256" key="3">
    <source>
        <dbReference type="ARBA" id="ARBA00023098"/>
    </source>
</evidence>
<protein>
    <recommendedName>
        <fullName evidence="4">long-chain-fatty-acid--CoA ligase</fullName>
        <ecNumber evidence="4">6.2.1.3</ecNumber>
    </recommendedName>
</protein>
<sequence length="159" mass="17655">MKTLNFFASLNIPIYEGYGLSESTGPHTMNIKNFYKFGSVGLPIHGVMQYIDTDKPGTDGEICMWGRHIFMGYFKNPEATRLAIDKDGYLRSGDVGRIDSDGYLFITGRIKDVIITSGGKNIAPAPIEDSIRNELPFLANVLVIGDKRQYLSALLTVRT</sequence>
<dbReference type="PANTHER" id="PTHR43272">
    <property type="entry name" value="LONG-CHAIN-FATTY-ACID--COA LIGASE"/>
    <property type="match status" value="1"/>
</dbReference>
<reference evidence="7" key="1">
    <citation type="journal article" date="2014" name="PLoS ONE">
        <title>Transcriptome-Based Identification of ABC Transporters in the Western Tarnished Plant Bug Lygus hesperus.</title>
        <authorList>
            <person name="Hull J.J."/>
            <person name="Chaney K."/>
            <person name="Geib S.M."/>
            <person name="Fabrick J.A."/>
            <person name="Brent C.S."/>
            <person name="Walsh D."/>
            <person name="Lavine L.C."/>
        </authorList>
    </citation>
    <scope>NUCLEOTIDE SEQUENCE</scope>
</reference>
<dbReference type="AlphaFoldDB" id="A0A0A9X159"/>
<evidence type="ECO:0000256" key="1">
    <source>
        <dbReference type="ARBA" id="ARBA00022598"/>
    </source>
</evidence>
<evidence type="ECO:0000256" key="2">
    <source>
        <dbReference type="ARBA" id="ARBA00022832"/>
    </source>
</evidence>
<gene>
    <name evidence="7" type="primary">ACSBG2_0</name>
    <name evidence="6" type="synonym">ACSBG2_1</name>
    <name evidence="7" type="ORF">CM83_10756</name>
    <name evidence="6" type="ORF">CM83_10759</name>
</gene>
<accession>A0A0A9X159</accession>
<dbReference type="Gene3D" id="3.40.50.12780">
    <property type="entry name" value="N-terminal domain of ligase-like"/>
    <property type="match status" value="1"/>
</dbReference>
<dbReference type="PANTHER" id="PTHR43272:SF32">
    <property type="entry name" value="AMP-DEPENDENT SYNTHETASE_LIGASE DOMAIN-CONTAINING PROTEIN"/>
    <property type="match status" value="1"/>
</dbReference>
<dbReference type="InterPro" id="IPR042099">
    <property type="entry name" value="ANL_N_sf"/>
</dbReference>
<evidence type="ECO:0000259" key="5">
    <source>
        <dbReference type="Pfam" id="PF00501"/>
    </source>
</evidence>
<evidence type="ECO:0000313" key="6">
    <source>
        <dbReference type="EMBL" id="JAG13404.1"/>
    </source>
</evidence>
<dbReference type="GO" id="GO:0016020">
    <property type="term" value="C:membrane"/>
    <property type="evidence" value="ECO:0007669"/>
    <property type="project" value="TreeGrafter"/>
</dbReference>
<keyword evidence="3" id="KW-0443">Lipid metabolism</keyword>
<dbReference type="GO" id="GO:0004467">
    <property type="term" value="F:long-chain fatty acid-CoA ligase activity"/>
    <property type="evidence" value="ECO:0007669"/>
    <property type="project" value="UniProtKB-EC"/>
</dbReference>
<evidence type="ECO:0000313" key="7">
    <source>
        <dbReference type="EMBL" id="JAG13411.1"/>
    </source>
</evidence>
<dbReference type="SUPFAM" id="SSF56801">
    <property type="entry name" value="Acetyl-CoA synthetase-like"/>
    <property type="match status" value="1"/>
</dbReference>
<dbReference type="GO" id="GO:0005783">
    <property type="term" value="C:endoplasmic reticulum"/>
    <property type="evidence" value="ECO:0007669"/>
    <property type="project" value="TreeGrafter"/>
</dbReference>
<dbReference type="EC" id="6.2.1.3" evidence="4"/>
<dbReference type="Pfam" id="PF00501">
    <property type="entry name" value="AMP-binding"/>
    <property type="match status" value="1"/>
</dbReference>
<dbReference type="EMBL" id="GBHO01030200">
    <property type="protein sequence ID" value="JAG13404.1"/>
    <property type="molecule type" value="Transcribed_RNA"/>
</dbReference>
<evidence type="ECO:0000256" key="4">
    <source>
        <dbReference type="ARBA" id="ARBA00026121"/>
    </source>
</evidence>
<proteinExistence type="predicted"/>
<dbReference type="InterPro" id="IPR000873">
    <property type="entry name" value="AMP-dep_synth/lig_dom"/>
</dbReference>
<reference evidence="7" key="2">
    <citation type="submission" date="2014-07" db="EMBL/GenBank/DDBJ databases">
        <authorList>
            <person name="Hull J."/>
        </authorList>
    </citation>
    <scope>NUCLEOTIDE SEQUENCE</scope>
</reference>
<keyword evidence="1 7" id="KW-0436">Ligase</keyword>